<reference evidence="1" key="1">
    <citation type="journal article" date="2012" name="Nat. Genet.">
        <title>Whole-genome sequence of Schistosoma haematobium.</title>
        <authorList>
            <person name="Young N.D."/>
            <person name="Jex A.R."/>
            <person name="Li B."/>
            <person name="Liu S."/>
            <person name="Yang L."/>
            <person name="Xiong Z."/>
            <person name="Li Y."/>
            <person name="Cantacessi C."/>
            <person name="Hall R.S."/>
            <person name="Xu X."/>
            <person name="Chen F."/>
            <person name="Wu X."/>
            <person name="Zerlotini A."/>
            <person name="Oliveira G."/>
            <person name="Hofmann A."/>
            <person name="Zhang G."/>
            <person name="Fang X."/>
            <person name="Kang Y."/>
            <person name="Campbell B.E."/>
            <person name="Loukas A."/>
            <person name="Ranganathan S."/>
            <person name="Rollinson D."/>
            <person name="Rinaldi G."/>
            <person name="Brindley P.J."/>
            <person name="Yang H."/>
            <person name="Wang J."/>
            <person name="Wang J."/>
            <person name="Gasser R.B."/>
        </authorList>
    </citation>
    <scope>NUCLEOTIDE SEQUENCE</scope>
</reference>
<proteinExistence type="predicted"/>
<keyword evidence="2" id="KW-1185">Reference proteome</keyword>
<sequence length="291" mass="33490">MQVSDVLSDFHVHCNWLPCKANTMSSIEVSENVRRRRATVNSSLSLGCHRSTYNRRWNKMRAAFMKKYDFLSFSEFANESTLKEVNREISFNESTSTITPSSSNINQRLSDNSGCTEVNLCSQKIVNRKELMNDFMMYIMSNTSLRIRDADRVLYGLRCLIPDIPKSIRGVLKTCPSVQPKFIGSGVYYHLGLRTSLLRYVELWLCTIDFDSLNLYVNIDVLSMSRSSNQQLWPILGRIIAPFLSTDIGIFRCSVVSHEHTWISVKDINCKCMAINCRNYLVLIPLLHTWL</sequence>
<gene>
    <name evidence="1" type="ORF">MS3_00000049</name>
</gene>
<reference evidence="1" key="3">
    <citation type="submission" date="2021-06" db="EMBL/GenBank/DDBJ databases">
        <title>Chromosome-level genome assembly for S. haematobium.</title>
        <authorList>
            <person name="Stroehlein A.J."/>
        </authorList>
    </citation>
    <scope>NUCLEOTIDE SEQUENCE</scope>
</reference>
<evidence type="ECO:0000313" key="2">
    <source>
        <dbReference type="Proteomes" id="UP000471633"/>
    </source>
</evidence>
<name>A0A922LUS0_SCHHA</name>
<dbReference type="AlphaFoldDB" id="A0A922LUS0"/>
<dbReference type="CTD" id="24589496"/>
<organism evidence="1 2">
    <name type="scientific">Schistosoma haematobium</name>
    <name type="common">Blood fluke</name>
    <dbReference type="NCBI Taxonomy" id="6185"/>
    <lineage>
        <taxon>Eukaryota</taxon>
        <taxon>Metazoa</taxon>
        <taxon>Spiralia</taxon>
        <taxon>Lophotrochozoa</taxon>
        <taxon>Platyhelminthes</taxon>
        <taxon>Trematoda</taxon>
        <taxon>Digenea</taxon>
        <taxon>Strigeidida</taxon>
        <taxon>Schistosomatoidea</taxon>
        <taxon>Schistosomatidae</taxon>
        <taxon>Schistosoma</taxon>
    </lineage>
</organism>
<dbReference type="KEGG" id="shx:MS3_00000049"/>
<dbReference type="GeneID" id="24589496"/>
<reference evidence="1" key="4">
    <citation type="journal article" date="2022" name="PLoS Pathog.">
        <title>Chromosome-level genome of Schistosoma haematobium underpins genome-wide explorations of molecular variation.</title>
        <authorList>
            <person name="Stroehlein A.J."/>
            <person name="Korhonen P.K."/>
            <person name="Lee V.V."/>
            <person name="Ralph S.A."/>
            <person name="Mentink-Kane M."/>
            <person name="You H."/>
            <person name="McManus D.P."/>
            <person name="Tchuente L.T."/>
            <person name="Stothard J.R."/>
            <person name="Kaur P."/>
            <person name="Dudchenko O."/>
            <person name="Aiden E.L."/>
            <person name="Yang B."/>
            <person name="Yang H."/>
            <person name="Emery A.M."/>
            <person name="Webster B.L."/>
            <person name="Brindley P.J."/>
            <person name="Rollinson D."/>
            <person name="Chang B.C.H."/>
            <person name="Gasser R.B."/>
            <person name="Young N.D."/>
        </authorList>
    </citation>
    <scope>NUCLEOTIDE SEQUENCE</scope>
</reference>
<dbReference type="EMBL" id="AMPZ03000001">
    <property type="protein sequence ID" value="KAH9594255.1"/>
    <property type="molecule type" value="Genomic_DNA"/>
</dbReference>
<comment type="caution">
    <text evidence="1">The sequence shown here is derived from an EMBL/GenBank/DDBJ whole genome shotgun (WGS) entry which is preliminary data.</text>
</comment>
<evidence type="ECO:0000313" key="1">
    <source>
        <dbReference type="EMBL" id="KAH9594255.1"/>
    </source>
</evidence>
<dbReference type="Proteomes" id="UP000471633">
    <property type="component" value="Unassembled WGS sequence"/>
</dbReference>
<protein>
    <submittedName>
        <fullName evidence="1">Uncharacterized protein</fullName>
    </submittedName>
</protein>
<reference evidence="1" key="2">
    <citation type="journal article" date="2019" name="Gigascience">
        <title>High-quality Schistosoma haematobium genome achieved by single-molecule and long-range sequencing.</title>
        <authorList>
            <person name="Stroehlein A.J."/>
            <person name="Korhonen P.K."/>
            <person name="Chong T.M."/>
            <person name="Lim Y.L."/>
            <person name="Chan K.G."/>
            <person name="Webster B."/>
            <person name="Rollinson D."/>
            <person name="Brindley P.J."/>
            <person name="Gasser R.B."/>
            <person name="Young N.D."/>
        </authorList>
    </citation>
    <scope>NUCLEOTIDE SEQUENCE</scope>
</reference>
<dbReference type="RefSeq" id="XP_051073404.1">
    <property type="nucleotide sequence ID" value="XM_051207973.1"/>
</dbReference>
<accession>A0A922LUS0</accession>